<comment type="caution">
    <text evidence="11">The sequence shown here is derived from an EMBL/GenBank/DDBJ whole genome shotgun (WGS) entry which is preliminary data.</text>
</comment>
<dbReference type="SUPFAM" id="SSF52540">
    <property type="entry name" value="P-loop containing nucleoside triphosphate hydrolases"/>
    <property type="match status" value="2"/>
</dbReference>
<dbReference type="InterPro" id="IPR003593">
    <property type="entry name" value="AAA+_ATPase"/>
</dbReference>
<dbReference type="PROSITE" id="PS00211">
    <property type="entry name" value="ABC_TRANSPORTER_1"/>
    <property type="match status" value="1"/>
</dbReference>
<feature type="binding site" evidence="9">
    <location>
        <begin position="36"/>
        <end position="43"/>
    </location>
    <ligand>
        <name>ATP</name>
        <dbReference type="ChEBI" id="CHEBI:30616"/>
        <label>1</label>
    </ligand>
</feature>
<comment type="similarity">
    <text evidence="9">Belongs to the ABC transporter superfamily. ABCF family. Uup subfamily.</text>
</comment>
<evidence type="ECO:0000256" key="1">
    <source>
        <dbReference type="ARBA" id="ARBA00022490"/>
    </source>
</evidence>
<dbReference type="InterPro" id="IPR043686">
    <property type="entry name" value="Uup"/>
</dbReference>
<keyword evidence="4 9" id="KW-0227">DNA damage</keyword>
<dbReference type="InterPro" id="IPR027417">
    <property type="entry name" value="P-loop_NTPase"/>
</dbReference>
<dbReference type="InterPro" id="IPR032524">
    <property type="entry name" value="ABC_tran_C"/>
</dbReference>
<accession>A0ABQ0C5R3</accession>
<dbReference type="HAMAP" id="MF_00848">
    <property type="entry name" value="Uup"/>
    <property type="match status" value="1"/>
</dbReference>
<keyword evidence="3 9" id="KW-0547">Nucleotide-binding</keyword>
<evidence type="ECO:0000259" key="10">
    <source>
        <dbReference type="PROSITE" id="PS50893"/>
    </source>
</evidence>
<comment type="subcellular location">
    <subcellularLocation>
        <location evidence="9">Cytoplasm</location>
    </subcellularLocation>
    <text evidence="9">Associates with ribosomes.</text>
</comment>
<dbReference type="SMART" id="SM00382">
    <property type="entry name" value="AAA"/>
    <property type="match status" value="2"/>
</dbReference>
<comment type="catalytic activity">
    <reaction evidence="9">
        <text>ATP + H2O = ADP + phosphate + H(+)</text>
        <dbReference type="Rhea" id="RHEA:13065"/>
        <dbReference type="ChEBI" id="CHEBI:15377"/>
        <dbReference type="ChEBI" id="CHEBI:15378"/>
        <dbReference type="ChEBI" id="CHEBI:30616"/>
        <dbReference type="ChEBI" id="CHEBI:43474"/>
        <dbReference type="ChEBI" id="CHEBI:456216"/>
    </reaction>
</comment>
<dbReference type="EMBL" id="BAAFGK010000002">
    <property type="protein sequence ID" value="GAB0056223.1"/>
    <property type="molecule type" value="Genomic_DNA"/>
</dbReference>
<dbReference type="Proteomes" id="UP001628193">
    <property type="component" value="Unassembled WGS sequence"/>
</dbReference>
<dbReference type="InterPro" id="IPR017871">
    <property type="entry name" value="ABC_transporter-like_CS"/>
</dbReference>
<dbReference type="Gene3D" id="1.10.287.380">
    <property type="entry name" value="Valyl-tRNA synthetase, C-terminal domain"/>
    <property type="match status" value="1"/>
</dbReference>
<evidence type="ECO:0000256" key="7">
    <source>
        <dbReference type="ARBA" id="ARBA00023125"/>
    </source>
</evidence>
<evidence type="ECO:0000313" key="11">
    <source>
        <dbReference type="EMBL" id="GAB0056223.1"/>
    </source>
</evidence>
<feature type="domain" description="ABC transporter" evidence="10">
    <location>
        <begin position="4"/>
        <end position="220"/>
    </location>
</feature>
<keyword evidence="1 9" id="KW-0963">Cytoplasm</keyword>
<gene>
    <name evidence="9 11" type="primary">uup</name>
    <name evidence="11" type="ORF">SIID45300_00528</name>
</gene>
<evidence type="ECO:0000256" key="9">
    <source>
        <dbReference type="HAMAP-Rule" id="MF_00848"/>
    </source>
</evidence>
<keyword evidence="2 9" id="KW-0677">Repeat</keyword>
<dbReference type="InterPro" id="IPR003439">
    <property type="entry name" value="ABC_transporter-like_ATP-bd"/>
</dbReference>
<evidence type="ECO:0000256" key="8">
    <source>
        <dbReference type="ARBA" id="ARBA00023204"/>
    </source>
</evidence>
<reference evidence="11 12" key="2">
    <citation type="submission" date="2024-09" db="EMBL/GenBank/DDBJ databases">
        <title>Draft genome sequence of Candidatus Magnetaquicoccaceae bacterium FCR-1.</title>
        <authorList>
            <person name="Shimoshige H."/>
            <person name="Shimamura S."/>
            <person name="Taoka A."/>
            <person name="Kobayashi H."/>
            <person name="Maekawa T."/>
        </authorList>
    </citation>
    <scope>NUCLEOTIDE SEQUENCE [LARGE SCALE GENOMIC DNA]</scope>
    <source>
        <strain evidence="11 12">FCR-1</strain>
    </source>
</reference>
<dbReference type="InterPro" id="IPR037118">
    <property type="entry name" value="Val-tRNA_synth_C_sf"/>
</dbReference>
<keyword evidence="5 9" id="KW-0378">Hydrolase</keyword>
<protein>
    <recommendedName>
        <fullName evidence="9">ATP-binding protein Uup</fullName>
        <ecNumber evidence="9">3.6.1.-</ecNumber>
    </recommendedName>
</protein>
<dbReference type="RefSeq" id="WP_420903940.1">
    <property type="nucleotide sequence ID" value="NZ_BAAFGK010000002.1"/>
</dbReference>
<dbReference type="CDD" id="cd03221">
    <property type="entry name" value="ABCF_EF-3"/>
    <property type="match status" value="2"/>
</dbReference>
<evidence type="ECO:0000256" key="5">
    <source>
        <dbReference type="ARBA" id="ARBA00022801"/>
    </source>
</evidence>
<feature type="domain" description="ABC transporter" evidence="10">
    <location>
        <begin position="287"/>
        <end position="506"/>
    </location>
</feature>
<evidence type="ECO:0000313" key="12">
    <source>
        <dbReference type="Proteomes" id="UP001628193"/>
    </source>
</evidence>
<organism evidence="11 12">
    <name type="scientific">Candidatus Magnetaquiglobus chichijimensis</name>
    <dbReference type="NCBI Taxonomy" id="3141448"/>
    <lineage>
        <taxon>Bacteria</taxon>
        <taxon>Pseudomonadati</taxon>
        <taxon>Pseudomonadota</taxon>
        <taxon>Magnetococcia</taxon>
        <taxon>Magnetococcales</taxon>
        <taxon>Candidatus Magnetaquicoccaceae</taxon>
        <taxon>Candidatus Magnetaquiglobus</taxon>
    </lineage>
</organism>
<proteinExistence type="inferred from homology"/>
<dbReference type="GO" id="GO:0005524">
    <property type="term" value="F:ATP binding"/>
    <property type="evidence" value="ECO:0007669"/>
    <property type="project" value="UniProtKB-KW"/>
</dbReference>
<dbReference type="PANTHER" id="PTHR42855">
    <property type="entry name" value="ABC TRANSPORTER ATP-BINDING SUBUNIT"/>
    <property type="match status" value="1"/>
</dbReference>
<feature type="binding site" evidence="9">
    <location>
        <begin position="319"/>
        <end position="326"/>
    </location>
    <ligand>
        <name>ATP</name>
        <dbReference type="ChEBI" id="CHEBI:30616"/>
        <label>2</label>
    </ligand>
</feature>
<reference evidence="11 12" key="1">
    <citation type="submission" date="2024-05" db="EMBL/GenBank/DDBJ databases">
        <authorList>
            <consortium name="Candidatus Magnetaquicoccaceae bacterium FCR-1 genome sequencing consortium"/>
            <person name="Shimoshige H."/>
            <person name="Shimamura S."/>
            <person name="Taoka A."/>
            <person name="Kobayashi H."/>
            <person name="Maekawa T."/>
        </authorList>
    </citation>
    <scope>NUCLEOTIDE SEQUENCE [LARGE SCALE GENOMIC DNA]</scope>
    <source>
        <strain evidence="11 12">FCR-1</strain>
    </source>
</reference>
<evidence type="ECO:0000256" key="3">
    <source>
        <dbReference type="ARBA" id="ARBA00022741"/>
    </source>
</evidence>
<dbReference type="Pfam" id="PF00005">
    <property type="entry name" value="ABC_tran"/>
    <property type="match status" value="2"/>
</dbReference>
<dbReference type="EC" id="3.6.1.-" evidence="9"/>
<dbReference type="InterPro" id="IPR051309">
    <property type="entry name" value="ABCF_ATPase"/>
</dbReference>
<dbReference type="InterPro" id="IPR032781">
    <property type="entry name" value="ABC_tran_Xtn"/>
</dbReference>
<dbReference type="Pfam" id="PF12848">
    <property type="entry name" value="ABC_tran_Xtn"/>
    <property type="match status" value="1"/>
</dbReference>
<evidence type="ECO:0000256" key="2">
    <source>
        <dbReference type="ARBA" id="ARBA00022737"/>
    </source>
</evidence>
<dbReference type="Gene3D" id="3.40.50.300">
    <property type="entry name" value="P-loop containing nucleotide triphosphate hydrolases"/>
    <property type="match status" value="2"/>
</dbReference>
<name>A0ABQ0C5R3_9PROT</name>
<evidence type="ECO:0000256" key="6">
    <source>
        <dbReference type="ARBA" id="ARBA00022840"/>
    </source>
</evidence>
<dbReference type="PROSITE" id="PS50893">
    <property type="entry name" value="ABC_TRANSPORTER_2"/>
    <property type="match status" value="2"/>
</dbReference>
<dbReference type="PANTHER" id="PTHR42855:SF1">
    <property type="entry name" value="ABC TRANSPORTER DOMAIN-CONTAINING PROTEIN"/>
    <property type="match status" value="1"/>
</dbReference>
<comment type="function">
    <text evidence="9">Probably plays a role in ribosome assembly or function. May be involved in resolution of branched DNA intermediates that result from template switching in postreplication gaps. Binds DNA and has ATPase activity.</text>
</comment>
<dbReference type="Pfam" id="PF16326">
    <property type="entry name" value="ABC_tran_CTD"/>
    <property type="match status" value="1"/>
</dbReference>
<keyword evidence="7 9" id="KW-0238">DNA-binding</keyword>
<keyword evidence="6 9" id="KW-0067">ATP-binding</keyword>
<sequence>MALIGTRDVKLAFGGPLLLEEASFSMDKGERVCLVGRNGTGKSTLLRLLAGTCQPDEGEVIRAKGITIATLDQEVPGDLEGVAREVALPDSAPLHPEDLPRVAARVESLLALLGLNGDAPFATLSGGLKRRVLLARALAAEADVLLLDEPTNHLDMATIEQLEGVIKGYRGGLLFITHDRMFLERIATRILELDRGRLTDWPGDYRLYQQRKEAALDSEAVTNALFDKRLAQEETWIRQGIKARRTRNEGRVRALERMRGERRARRELEGRVRLRAELAEKSGKLVAVAEEVGYQYDGVPYIRNFSTVVQRGDKIGIIGPNGCGKTTLLNLLLGRLAPQAGSIRLGTNLEVAYFDQLRAGLDEEKTVADNVANGREMVSVGGQTRHIIGYLQDFLFPPARARSPVKILSGGERNRLLLAKLFLNPANILVMDEPTNDLDTDTLDLLEELLADYAGTLLLVSHDRAFLNNVVTSCLVFEGEPGEIREYAGGYDDWLQQRPPPPVVAAPAVVRKAAPKPPPPAPKKATGLSYKERRELEGLPARIESLEAEQGVLHAAMAEATYYRNSPERLTADQARLTALESELGAAYARWEALEGMDP</sequence>
<keyword evidence="12" id="KW-1185">Reference proteome</keyword>
<keyword evidence="8 9" id="KW-0234">DNA repair</keyword>
<evidence type="ECO:0000256" key="4">
    <source>
        <dbReference type="ARBA" id="ARBA00022763"/>
    </source>
</evidence>